<dbReference type="eggNOG" id="ENOG502S6V7">
    <property type="taxonomic scope" value="Eukaryota"/>
</dbReference>
<dbReference type="OrthoDB" id="1728115at2759"/>
<dbReference type="EMBL" id="EQ973948">
    <property type="protein sequence ID" value="EEF37418.1"/>
    <property type="molecule type" value="Genomic_DNA"/>
</dbReference>
<dbReference type="Proteomes" id="UP000008311">
    <property type="component" value="Unassembled WGS sequence"/>
</dbReference>
<dbReference type="InParanoid" id="B9SG02"/>
<gene>
    <name evidence="2" type="ORF">RCOM_1153490</name>
</gene>
<name>B9SG02_RICCO</name>
<dbReference type="KEGG" id="rcu:8285587"/>
<evidence type="ECO:0000313" key="2">
    <source>
        <dbReference type="EMBL" id="EEF37418.1"/>
    </source>
</evidence>
<protein>
    <submittedName>
        <fullName evidence="2">Uncharacterized protein</fullName>
    </submittedName>
</protein>
<sequence>MNSQVRKETVTTNAQGDVEKRIETIDYRSSAGQGQEMRNVQVIHQSNPNKEKSNTSGGVLSNAAASVASTLQSAKEAISRNSS</sequence>
<keyword evidence="3" id="KW-1185">Reference proteome</keyword>
<feature type="region of interest" description="Disordered" evidence="1">
    <location>
        <begin position="29"/>
        <end position="61"/>
    </location>
</feature>
<organism evidence="2 3">
    <name type="scientific">Ricinus communis</name>
    <name type="common">Castor bean</name>
    <dbReference type="NCBI Taxonomy" id="3988"/>
    <lineage>
        <taxon>Eukaryota</taxon>
        <taxon>Viridiplantae</taxon>
        <taxon>Streptophyta</taxon>
        <taxon>Embryophyta</taxon>
        <taxon>Tracheophyta</taxon>
        <taxon>Spermatophyta</taxon>
        <taxon>Magnoliopsida</taxon>
        <taxon>eudicotyledons</taxon>
        <taxon>Gunneridae</taxon>
        <taxon>Pentapetalae</taxon>
        <taxon>rosids</taxon>
        <taxon>fabids</taxon>
        <taxon>Malpighiales</taxon>
        <taxon>Euphorbiaceae</taxon>
        <taxon>Acalyphoideae</taxon>
        <taxon>Acalypheae</taxon>
        <taxon>Ricinus</taxon>
    </lineage>
</organism>
<dbReference type="OMA" id="QVVHQPH"/>
<accession>B9SG02</accession>
<proteinExistence type="predicted"/>
<dbReference type="AlphaFoldDB" id="B9SG02"/>
<evidence type="ECO:0000313" key="3">
    <source>
        <dbReference type="Proteomes" id="UP000008311"/>
    </source>
</evidence>
<feature type="compositionally biased region" description="Polar residues" evidence="1">
    <location>
        <begin position="30"/>
        <end position="61"/>
    </location>
</feature>
<reference evidence="3" key="1">
    <citation type="journal article" date="2010" name="Nat. Biotechnol.">
        <title>Draft genome sequence of the oilseed species Ricinus communis.</title>
        <authorList>
            <person name="Chan A.P."/>
            <person name="Crabtree J."/>
            <person name="Zhao Q."/>
            <person name="Lorenzi H."/>
            <person name="Orvis J."/>
            <person name="Puiu D."/>
            <person name="Melake-Berhan A."/>
            <person name="Jones K.M."/>
            <person name="Redman J."/>
            <person name="Chen G."/>
            <person name="Cahoon E.B."/>
            <person name="Gedil M."/>
            <person name="Stanke M."/>
            <person name="Haas B.J."/>
            <person name="Wortman J.R."/>
            <person name="Fraser-Liggett C.M."/>
            <person name="Ravel J."/>
            <person name="Rabinowicz P.D."/>
        </authorList>
    </citation>
    <scope>NUCLEOTIDE SEQUENCE [LARGE SCALE GENOMIC DNA]</scope>
    <source>
        <strain evidence="3">cv. Hale</strain>
    </source>
</reference>
<evidence type="ECO:0000256" key="1">
    <source>
        <dbReference type="SAM" id="MobiDB-lite"/>
    </source>
</evidence>